<dbReference type="EMBL" id="MFRC01000023">
    <property type="protein sequence ID" value="OGH89825.1"/>
    <property type="molecule type" value="Genomic_DNA"/>
</dbReference>
<comment type="caution">
    <text evidence="1">The sequence shown here is derived from an EMBL/GenBank/DDBJ whole genome shotgun (WGS) entry which is preliminary data.</text>
</comment>
<dbReference type="AlphaFoldDB" id="A0A1F6P0Y2"/>
<organism evidence="1 2">
    <name type="scientific">Candidatus Magasanikbacteria bacterium RIFOXYD2_FULL_36_9</name>
    <dbReference type="NCBI Taxonomy" id="1798707"/>
    <lineage>
        <taxon>Bacteria</taxon>
        <taxon>Candidatus Magasanikiibacteriota</taxon>
    </lineage>
</organism>
<evidence type="ECO:0000313" key="1">
    <source>
        <dbReference type="EMBL" id="OGH89825.1"/>
    </source>
</evidence>
<accession>A0A1F6P0Y2</accession>
<gene>
    <name evidence="1" type="ORF">A2537_02275</name>
</gene>
<reference evidence="1 2" key="1">
    <citation type="journal article" date="2016" name="Nat. Commun.">
        <title>Thousands of microbial genomes shed light on interconnected biogeochemical processes in an aquifer system.</title>
        <authorList>
            <person name="Anantharaman K."/>
            <person name="Brown C.T."/>
            <person name="Hug L.A."/>
            <person name="Sharon I."/>
            <person name="Castelle C.J."/>
            <person name="Probst A.J."/>
            <person name="Thomas B.C."/>
            <person name="Singh A."/>
            <person name="Wilkins M.J."/>
            <person name="Karaoz U."/>
            <person name="Brodie E.L."/>
            <person name="Williams K.H."/>
            <person name="Hubbard S.S."/>
            <person name="Banfield J.F."/>
        </authorList>
    </citation>
    <scope>NUCLEOTIDE SEQUENCE [LARGE SCALE GENOMIC DNA]</scope>
</reference>
<proteinExistence type="predicted"/>
<evidence type="ECO:0000313" key="2">
    <source>
        <dbReference type="Proteomes" id="UP000178490"/>
    </source>
</evidence>
<name>A0A1F6P0Y2_9BACT</name>
<dbReference type="Proteomes" id="UP000178490">
    <property type="component" value="Unassembled WGS sequence"/>
</dbReference>
<sequence length="142" mass="16140">MFDLRQLILFVADTQGGVPMKRALSIGFKMAAESESSRLCSDCARQLFKHDHSASAFLLLCGNICSTRYMEAALQKKLRLADLMKAFWGEPIPMEVVMKLLATNGEFTWGEISDMIGEHFSEQEIPWEKEWIIYMADTLLVV</sequence>
<protein>
    <submittedName>
        <fullName evidence="1">Uncharacterized protein</fullName>
    </submittedName>
</protein>